<gene>
    <name evidence="12 14" type="primary">cas9</name>
    <name evidence="14" type="ORF">IMCC3317_24540</name>
</gene>
<evidence type="ECO:0000259" key="13">
    <source>
        <dbReference type="PROSITE" id="PS51749"/>
    </source>
</evidence>
<evidence type="ECO:0000256" key="1">
    <source>
        <dbReference type="ARBA" id="ARBA00001946"/>
    </source>
</evidence>
<dbReference type="GO" id="GO:0003677">
    <property type="term" value="F:DNA binding"/>
    <property type="evidence" value="ECO:0007669"/>
    <property type="project" value="UniProtKB-UniRule"/>
</dbReference>
<dbReference type="HAMAP" id="MF_01480">
    <property type="entry name" value="Cas9"/>
    <property type="match status" value="1"/>
</dbReference>
<evidence type="ECO:0000256" key="5">
    <source>
        <dbReference type="ARBA" id="ARBA00022801"/>
    </source>
</evidence>
<dbReference type="GO" id="GO:0046872">
    <property type="term" value="F:metal ion binding"/>
    <property type="evidence" value="ECO:0007669"/>
    <property type="project" value="UniProtKB-UniRule"/>
</dbReference>
<feature type="binding site" evidence="12">
    <location>
        <position position="8"/>
    </location>
    <ligand>
        <name>Mg(2+)</name>
        <dbReference type="ChEBI" id="CHEBI:18420"/>
        <label>2</label>
    </ligand>
</feature>
<keyword evidence="7 12" id="KW-0694">RNA-binding</keyword>
<feature type="active site" description="Proton acceptor for HNH nuclease domain" evidence="12">
    <location>
        <position position="872"/>
    </location>
</feature>
<feature type="binding site" evidence="12">
    <location>
        <position position="750"/>
    </location>
    <ligand>
        <name>Mg(2+)</name>
        <dbReference type="ChEBI" id="CHEBI:18420"/>
        <label>2</label>
    </ligand>
</feature>
<evidence type="ECO:0000256" key="2">
    <source>
        <dbReference type="ARBA" id="ARBA00022722"/>
    </source>
</evidence>
<keyword evidence="8 12" id="KW-0051">Antiviral defense</keyword>
<feature type="binding site" evidence="12">
    <location>
        <position position="1067"/>
    </location>
    <ligand>
        <name>Mg(2+)</name>
        <dbReference type="ChEBI" id="CHEBI:18420"/>
        <label>2</label>
    </ligand>
</feature>
<dbReference type="KEGG" id="kan:IMCC3317_24540"/>
<dbReference type="Pfam" id="PF18541">
    <property type="entry name" value="RuvC_III"/>
    <property type="match status" value="1"/>
</dbReference>
<feature type="binding site" evidence="12">
    <location>
        <position position="8"/>
    </location>
    <ligand>
        <name>Mg(2+)</name>
        <dbReference type="ChEBI" id="CHEBI:18420"/>
        <label>1</label>
    </ligand>
</feature>
<name>A0A7L4ZLL5_9FLAO</name>
<dbReference type="EC" id="3.1.-.-" evidence="12"/>
<dbReference type="EMBL" id="CP019288">
    <property type="protein sequence ID" value="QHI37076.1"/>
    <property type="molecule type" value="Genomic_DNA"/>
</dbReference>
<dbReference type="GO" id="GO:0051607">
    <property type="term" value="P:defense response to virus"/>
    <property type="evidence" value="ECO:0007669"/>
    <property type="project" value="UniProtKB-UniRule"/>
</dbReference>
<dbReference type="GO" id="GO:0004519">
    <property type="term" value="F:endonuclease activity"/>
    <property type="evidence" value="ECO:0007669"/>
    <property type="project" value="UniProtKB-UniRule"/>
</dbReference>
<keyword evidence="15" id="KW-1185">Reference proteome</keyword>
<comment type="function">
    <text evidence="12">CRISPR (clustered regularly interspaced short palindromic repeat) is an adaptive immune system that provides protection against mobile genetic elements (viruses, transposable elements and conjugative plasmids). CRISPR clusters contain spacers, sequences complementary to antecedent mobile elements, and target invading nucleic acids. CRISPR clusters are transcribed and processed into CRISPR RNA (crRNA). In type II CRISPR systems correct processing of pre-crRNA requires a trans-encoded small RNA (tracrRNA), endogenous ribonuclease 3 (rnc) and this protein. The tracrRNA serves as a guide for ribonuclease 3-aided processing of pre-crRNA. Subsequently Cas9/crRNA/tracrRNA endonucleolytically cleaves linear or circular dsDNA target complementary to the spacer; Cas9 is inactive in the absence of the 2 guide RNAs (gRNA). Cas9 recognizes the protospacer adjacent motif (PAM) in the CRISPR repeat sequences to help distinguish self versus nonself, as targets within the bacterial CRISPR locus do not have PAMs. PAM recognition is also required for catalytic activity.</text>
</comment>
<dbReference type="NCBIfam" id="TIGR01865">
    <property type="entry name" value="cas_Csn1"/>
    <property type="match status" value="1"/>
</dbReference>
<feature type="binding site" evidence="12">
    <location>
        <position position="746"/>
    </location>
    <ligand>
        <name>Mg(2+)</name>
        <dbReference type="ChEBI" id="CHEBI:18420"/>
        <label>1</label>
    </ligand>
</feature>
<protein>
    <recommendedName>
        <fullName evidence="12">CRISPR-associated endonuclease Cas9</fullName>
        <ecNumber evidence="12">3.1.-.-</ecNumber>
    </recommendedName>
</protein>
<accession>A0A7L4ZLL5</accession>
<dbReference type="GO" id="GO:0016787">
    <property type="term" value="F:hydrolase activity"/>
    <property type="evidence" value="ECO:0007669"/>
    <property type="project" value="UniProtKB-KW"/>
</dbReference>
<organism evidence="14 15">
    <name type="scientific">Kordia antarctica</name>
    <dbReference type="NCBI Taxonomy" id="1218801"/>
    <lineage>
        <taxon>Bacteria</taxon>
        <taxon>Pseudomonadati</taxon>
        <taxon>Bacteroidota</taxon>
        <taxon>Flavobacteriia</taxon>
        <taxon>Flavobacteriales</taxon>
        <taxon>Flavobacteriaceae</taxon>
        <taxon>Kordia</taxon>
    </lineage>
</organism>
<evidence type="ECO:0000313" key="14">
    <source>
        <dbReference type="EMBL" id="QHI37076.1"/>
    </source>
</evidence>
<keyword evidence="6 12" id="KW-0460">Magnesium</keyword>
<dbReference type="Pfam" id="PF16593">
    <property type="entry name" value="Cas9-BH"/>
    <property type="match status" value="1"/>
</dbReference>
<comment type="similarity">
    <text evidence="12">Belongs to the CRISPR-associated Cas9 family.</text>
</comment>
<evidence type="ECO:0000256" key="6">
    <source>
        <dbReference type="ARBA" id="ARBA00022842"/>
    </source>
</evidence>
<keyword evidence="5 12" id="KW-0378">Hydrolase</keyword>
<evidence type="ECO:0000256" key="12">
    <source>
        <dbReference type="HAMAP-Rule" id="MF_01480"/>
    </source>
</evidence>
<dbReference type="Gene3D" id="3.30.420.10">
    <property type="entry name" value="Ribonuclease H-like superfamily/Ribonuclease H"/>
    <property type="match status" value="3"/>
</dbReference>
<dbReference type="OrthoDB" id="9777169at2"/>
<comment type="cofactor">
    <cofactor evidence="1 12">
        <name>Mg(2+)</name>
        <dbReference type="ChEBI" id="CHEBI:18420"/>
    </cofactor>
</comment>
<dbReference type="InterPro" id="IPR028629">
    <property type="entry name" value="Cas9"/>
</dbReference>
<evidence type="ECO:0000256" key="11">
    <source>
        <dbReference type="ARBA" id="ARBA00046380"/>
    </source>
</evidence>
<dbReference type="PROSITE" id="PS51749">
    <property type="entry name" value="HNH_CAS9"/>
    <property type="match status" value="1"/>
</dbReference>
<dbReference type="InterPro" id="IPR041383">
    <property type="entry name" value="RuvC_III"/>
</dbReference>
<dbReference type="Gene3D" id="1.10.30.50">
    <property type="match status" value="1"/>
</dbReference>
<dbReference type="InterPro" id="IPR033114">
    <property type="entry name" value="HNH_CAS9"/>
</dbReference>
<dbReference type="GO" id="GO:0043571">
    <property type="term" value="P:maintenance of CRISPR repeat elements"/>
    <property type="evidence" value="ECO:0007669"/>
    <property type="project" value="UniProtKB-UniRule"/>
</dbReference>
<comment type="subunit">
    <text evidence="11 12">Monomer. Binds crRNA and tracrRNA.</text>
</comment>
<comment type="domain">
    <text evidence="12">Has 2 endonuclease domains. The discontinuous RuvC-like domain cleaves the target DNA noncomplementary to crRNA while the HNH nuclease domain cleaves the target DNA complementary to crRNA.</text>
</comment>
<keyword evidence="2 12" id="KW-0540">Nuclease</keyword>
<sequence>MKKILGLDLGTNSIGWALTAQNFEQKQGQIIGVGSRIIPMSQDILGNFDAGQSHSQTAERTGYRSTRKLFQRNVLRRERLHRVLNILNFLPEHYVSAIDFEKHFGQFKNHTEVKLNYRKNEHGTHEFVFMDSFHEMIADFESHNKITKIPLDWTIYYLRKKALTQKITKEELSWILLNFNQKRGYYQLRGEEDTEDDKTKEFVSLKVKTVIDSGEEVKGNKLYDVIFENDWAYDRQTTKPSDWENKIKEFIVTTTILKNGEIKRTFKAVDSEKDWIAIKTKTQQDIDASNKTIGTYIYDTLRDNPIQKIRGKLIKTIERKYYKKELLTILQEQVKHHPELNDKKRYTACVEELYPRNEAHQQNIKGKDFSYLFLDDIIFYQRPLKSKKSTISNCAYEVRKYKKKVTLNGIEKEIVVHEPLKSISKSNPLFEEFRLWQFLRNLKIYKKENVDIDVTLQFFASEDDWIELYNFLSQKKEVEQKHIIQFLVSKKLIDKKEKDVFRWNYVEDKKYPAMPTKAQFISRLKKVVNSKDVSTFLSYETQYHLWHIIYSVKDKNEYEQALKKFANTYNLDEASFVENFAKFPPFKNEYGAYSEKAIKKLLPLMQIGKYWNEIKISNDTKKRIASIIERLETIDFDKEKIENIKDDDIPKQVLKSFLNFKNQNPLKGLNTYQACYAVYNRHSEASIITQWKTPNAIDKFLNDFKQHSLRNPIVEQVVTETLRVVKDIWNYYGSGNESFFDEIHVELGREMKNDKKKRERISKQNIENENTNQRIRNLLQELKNNGINDIKPYSPSQQEILKIYEEGVAQNPNVLYTKLSEQDVLKIRRNSSPTKNEISKYKLWLEQGYISPYTGKMIPLSKLFTTDYQIEHIIPQSRYFDNSMSNKVICESEVNQLKDNQTAFEFIKKHGTEKVDIGQGKHVSILSKENFETHCEKYFKSNRTKLKNLLSEEIPEGFINRQLNDSRYISKLIKGLLSNVVREDDEKEATSKHLLPVTGAITSKLKHDWGLYDKWNEIIAPRFQRMNDLTNSQDYGFWDDTINAYRIQVPEEIIKGFNKKRIDHRHHALDALVVACTHRKHIQYLNSLANENKKHELRKGLLIKNEQGNYTKHFISPWTTFTIDTKNTLEQTIVSFKQNVRVINKTNNKTWQWVLKEGNYKKELVKQTKGSNWAIRKPMHKESVYGEVKHIEVPKNKIATAIRTPLSAITKRKHIEAITDESIQKILENHLKNYTEENGKERFDLAFDANGIEELNKNIIVLNNGKNHHPIYKVRLYEIGSRFQISEDAKSPKSKKFVEAAKGTNLFFAMYWNKDKQKRVYETVPLNEVIEHQKQVANLPKEQRTLVPVNTKKGAFLFSLSPNDLVYVPTDEELENSSMINFSLLSKAQVNRIYKMVSSTGSECHFIKNQISSLIKKYDAKSKIGEFGSTNKSEKDIEGQMIKERCWKLQVDRLGNVTHILKNNP</sequence>
<keyword evidence="3 12" id="KW-0479">Metal-binding</keyword>
<feature type="domain" description="HNH Cas9-type" evidence="13">
    <location>
        <begin position="786"/>
        <end position="963"/>
    </location>
</feature>
<keyword evidence="4 12" id="KW-0255">Endonuclease</keyword>
<evidence type="ECO:0000313" key="15">
    <source>
        <dbReference type="Proteomes" id="UP000464657"/>
    </source>
</evidence>
<evidence type="ECO:0000256" key="10">
    <source>
        <dbReference type="ARBA" id="ARBA00023211"/>
    </source>
</evidence>
<reference evidence="14 15" key="1">
    <citation type="journal article" date="2013" name="Int. J. Syst. Evol. Microbiol.">
        <title>Kordia antarctica sp. nov., isolated from Antarctic seawater.</title>
        <authorList>
            <person name="Baek K."/>
            <person name="Choi A."/>
            <person name="Kang I."/>
            <person name="Lee K."/>
            <person name="Cho J.C."/>
        </authorList>
    </citation>
    <scope>NUCLEOTIDE SEQUENCE [LARGE SCALE GENOMIC DNA]</scope>
    <source>
        <strain evidence="14 15">IMCC3317</strain>
    </source>
</reference>
<evidence type="ECO:0000256" key="4">
    <source>
        <dbReference type="ARBA" id="ARBA00022759"/>
    </source>
</evidence>
<evidence type="ECO:0000256" key="7">
    <source>
        <dbReference type="ARBA" id="ARBA00022884"/>
    </source>
</evidence>
<dbReference type="InterPro" id="IPR032239">
    <property type="entry name" value="Cas9-BH"/>
</dbReference>
<keyword evidence="10" id="KW-0464">Manganese</keyword>
<dbReference type="Pfam" id="PF13395">
    <property type="entry name" value="HNH_4"/>
    <property type="match status" value="1"/>
</dbReference>
<feature type="active site" description="For RuvC-like nuclease domain" evidence="12">
    <location>
        <position position="8"/>
    </location>
</feature>
<proteinExistence type="inferred from homology"/>
<feature type="binding site" evidence="12">
    <location>
        <position position="750"/>
    </location>
    <ligand>
        <name>Mg(2+)</name>
        <dbReference type="ChEBI" id="CHEBI:18420"/>
        <label>1</label>
    </ligand>
</feature>
<dbReference type="InterPro" id="IPR003615">
    <property type="entry name" value="HNH_nuc"/>
</dbReference>
<keyword evidence="9 12" id="KW-0238">DNA-binding</keyword>
<dbReference type="RefSeq" id="WP_160129730.1">
    <property type="nucleotide sequence ID" value="NZ_CP019288.1"/>
</dbReference>
<evidence type="ECO:0000256" key="8">
    <source>
        <dbReference type="ARBA" id="ARBA00023118"/>
    </source>
</evidence>
<dbReference type="InterPro" id="IPR036397">
    <property type="entry name" value="RNaseH_sf"/>
</dbReference>
<evidence type="ECO:0000256" key="9">
    <source>
        <dbReference type="ARBA" id="ARBA00023125"/>
    </source>
</evidence>
<evidence type="ECO:0000256" key="3">
    <source>
        <dbReference type="ARBA" id="ARBA00022723"/>
    </source>
</evidence>
<dbReference type="GO" id="GO:0003723">
    <property type="term" value="F:RNA binding"/>
    <property type="evidence" value="ECO:0007669"/>
    <property type="project" value="UniProtKB-UniRule"/>
</dbReference>
<dbReference type="Proteomes" id="UP000464657">
    <property type="component" value="Chromosome"/>
</dbReference>